<name>A0A3L7A570_9MICO</name>
<dbReference type="EMBL" id="RCUX01000009">
    <property type="protein sequence ID" value="RLP74721.1"/>
    <property type="molecule type" value="Genomic_DNA"/>
</dbReference>
<reference evidence="3 4" key="1">
    <citation type="submission" date="2018-10" db="EMBL/GenBank/DDBJ databases">
        <authorList>
            <person name="Li J."/>
        </authorList>
    </citation>
    <scope>NUCLEOTIDE SEQUENCE [LARGE SCALE GENOMIC DNA]</scope>
    <source>
        <strain evidence="3 4">IF 016277</strain>
    </source>
</reference>
<dbReference type="Gene3D" id="3.30.70.100">
    <property type="match status" value="1"/>
</dbReference>
<comment type="caution">
    <text evidence="3">The sequence shown here is derived from an EMBL/GenBank/DDBJ whole genome shotgun (WGS) entry which is preliminary data.</text>
</comment>
<gene>
    <name evidence="3" type="ORF">D9V32_11825</name>
</gene>
<evidence type="ECO:0000256" key="1">
    <source>
        <dbReference type="ARBA" id="ARBA00005291"/>
    </source>
</evidence>
<dbReference type="SUPFAM" id="SSF54909">
    <property type="entry name" value="Dimeric alpha+beta barrel"/>
    <property type="match status" value="1"/>
</dbReference>
<protein>
    <submittedName>
        <fullName evidence="3">NIPSNAP family protein</fullName>
    </submittedName>
</protein>
<evidence type="ECO:0000259" key="2">
    <source>
        <dbReference type="Pfam" id="PF07978"/>
    </source>
</evidence>
<dbReference type="PANTHER" id="PTHR21017">
    <property type="entry name" value="NIPSNAP-RELATED"/>
    <property type="match status" value="1"/>
</dbReference>
<dbReference type="PANTHER" id="PTHR21017:SF17">
    <property type="entry name" value="PROTEIN NIPSNAP"/>
    <property type="match status" value="1"/>
</dbReference>
<dbReference type="InterPro" id="IPR011008">
    <property type="entry name" value="Dimeric_a/b-barrel"/>
</dbReference>
<comment type="similarity">
    <text evidence="1">Belongs to the NipSnap family.</text>
</comment>
<organism evidence="3 4">
    <name type="scientific">Mycetocola tolaasinivorans</name>
    <dbReference type="NCBI Taxonomy" id="76635"/>
    <lineage>
        <taxon>Bacteria</taxon>
        <taxon>Bacillati</taxon>
        <taxon>Actinomycetota</taxon>
        <taxon>Actinomycetes</taxon>
        <taxon>Micrococcales</taxon>
        <taxon>Microbacteriaceae</taxon>
        <taxon>Mycetocola</taxon>
    </lineage>
</organism>
<evidence type="ECO:0000313" key="3">
    <source>
        <dbReference type="EMBL" id="RLP74721.1"/>
    </source>
</evidence>
<evidence type="ECO:0000313" key="4">
    <source>
        <dbReference type="Proteomes" id="UP000272503"/>
    </source>
</evidence>
<dbReference type="Pfam" id="PF07978">
    <property type="entry name" value="NIPSNAP"/>
    <property type="match status" value="1"/>
</dbReference>
<dbReference type="InterPro" id="IPR051557">
    <property type="entry name" value="NipSnap_domain"/>
</dbReference>
<proteinExistence type="inferred from homology"/>
<accession>A0A3L7A570</accession>
<feature type="domain" description="NIPSNAP" evidence="2">
    <location>
        <begin position="4"/>
        <end position="103"/>
    </location>
</feature>
<dbReference type="RefSeq" id="WP_121649121.1">
    <property type="nucleotide sequence ID" value="NZ_RCUX01000009.1"/>
</dbReference>
<dbReference type="InterPro" id="IPR012577">
    <property type="entry name" value="NIPSNAP"/>
</dbReference>
<dbReference type="OrthoDB" id="9812037at2"/>
<dbReference type="AlphaFoldDB" id="A0A3L7A570"/>
<keyword evidence="4" id="KW-1185">Reference proteome</keyword>
<dbReference type="Proteomes" id="UP000272503">
    <property type="component" value="Unassembled WGS sequence"/>
</dbReference>
<sequence>MLIEQRTYVLHPGVPTNDFLTPYSEIGLPAAEPILGGFLGYFVTEFGTQNELTHQWAYVDLEDRRERRAALAADPRWQECIRIVRPMIASWENKIMYPTSFSPIRTMPQQSDLGLTFDYTEAAR</sequence>